<feature type="compositionally biased region" description="Low complexity" evidence="4">
    <location>
        <begin position="47"/>
        <end position="61"/>
    </location>
</feature>
<evidence type="ECO:0000256" key="1">
    <source>
        <dbReference type="ARBA" id="ARBA00004245"/>
    </source>
</evidence>
<evidence type="ECO:0000256" key="4">
    <source>
        <dbReference type="SAM" id="MobiDB-lite"/>
    </source>
</evidence>
<comment type="subcellular location">
    <subcellularLocation>
        <location evidence="1">Cytoplasm</location>
        <location evidence="1">Cytoskeleton</location>
    </subcellularLocation>
</comment>
<keyword evidence="6" id="KW-1185">Reference proteome</keyword>
<evidence type="ECO:0000256" key="3">
    <source>
        <dbReference type="ARBA" id="ARBA00023212"/>
    </source>
</evidence>
<accession>A0A084FUD0</accession>
<feature type="region of interest" description="Disordered" evidence="4">
    <location>
        <begin position="892"/>
        <end position="915"/>
    </location>
</feature>
<name>A0A084FUD0_PSEDA</name>
<dbReference type="RefSeq" id="XP_016638491.1">
    <property type="nucleotide sequence ID" value="XM_016784259.1"/>
</dbReference>
<keyword evidence="3" id="KW-0206">Cytoskeleton</keyword>
<dbReference type="OrthoDB" id="8436363at2759"/>
<sequence length="1081" mass="117758">MDRQSTPPLGTSPQRRPSWFSNISSKFSASSPAVPQIASVPENQPLAQPKPVAAKAASVPQGGRNGNDAPYTPAPPRVNPGSNLLGIFRRLSSGAAGLGHGMRGNHGLVERRVLNIDDGRERCKIDELNQAKLRRVAFCVDVEIAPQPKYADDPSRKKKSDKKTDPTEKNGTTAASLKDSAASEPNGSPPRPESAEGKAAPNSTADNGAAKKKKEKKKKSEEERKARKEKKRKVAEANGTIPMEIHRSSSDSSLETTTAASATGPVTPKVSSLPTTNPVRIYRRCCQLRETPILKKITEQLSDASNCSTETGFVEKLDLSGYWMQLPDLITLGDYLAVVPVKEIFLEGCGLTDEGLRVVLAGLLAAKKPDSRRRRYANYADHSVQGGVIERLVLKNNKIGPEGWKHVCLFIYLCHSLKFLDLSGIPFPHPPQEPVQNGNGNGVAASPTYTHVSSSANIAYLLSRSLGERLAGSDLELLNLGETGPAPEQLGVIIDGAIKCGLRRLGLARNNIDEEGVAHVARYLQGGTCEGLDLCGNDLNDYIETLATAIGESHKLWALSLADCSLGPTSICKIFPPLLKLSDFRFIDLSHNPELFKNEARAMQALRRYLPKMLYLKRIHLADVSMTSDQAIALAEVLPEVPQLAHISLQDNPDLAKLADAHTEEAQEEACALYASLLAAVRVSKTLVSVEIDVPTEESSEVVKALAKQVVAYCLRNMERLQVGDLEDSAAAEVIVPYPDVLAHLVGREESGYDEASADTDAAPDDDYVIGGTGVVKALACCLDNKGNGDESRRPSFESLRDAGSGSTTPGVGLAAPGRAKNMSKHLLSSARKIRARLQPALARAKEQSGDKAEDLRKLIFLEYTLNGIIKRFEEEFPETREIGEVAQDAVQPIDSTEQPQDADMQQSIPSLPEGEDSICLLSDAEEDEDALHIRPISRSSSLHTHTKPLDLEEGRMHRRGHRFRTGIVNPFEKYEEVLVTSLDEMGENPKHLQMLRDMIDDLNDPVLDAAVAEKGPVRTFKEERERVVEGLQGVDPENWEKFRESQVITRKNINVDEGWPPRASEAAAVVNAKNESAIEE</sequence>
<dbReference type="GO" id="GO:0005856">
    <property type="term" value="C:cytoskeleton"/>
    <property type="evidence" value="ECO:0007669"/>
    <property type="project" value="UniProtKB-SubCell"/>
</dbReference>
<reference evidence="5 6" key="1">
    <citation type="journal article" date="2014" name="Genome Announc.">
        <title>Draft genome sequence of the pathogenic fungus Scedosporium apiospermum.</title>
        <authorList>
            <person name="Vandeputte P."/>
            <person name="Ghamrawi S."/>
            <person name="Rechenmann M."/>
            <person name="Iltis A."/>
            <person name="Giraud S."/>
            <person name="Fleury M."/>
            <person name="Thornton C."/>
            <person name="Delhaes L."/>
            <person name="Meyer W."/>
            <person name="Papon N."/>
            <person name="Bouchara J.P."/>
        </authorList>
    </citation>
    <scope>NUCLEOTIDE SEQUENCE [LARGE SCALE GENOMIC DNA]</scope>
    <source>
        <strain evidence="5 6">IHEM 14462</strain>
    </source>
</reference>
<keyword evidence="2" id="KW-0963">Cytoplasm</keyword>
<evidence type="ECO:0000313" key="6">
    <source>
        <dbReference type="Proteomes" id="UP000028545"/>
    </source>
</evidence>
<proteinExistence type="predicted"/>
<dbReference type="HOGENOM" id="CLU_004016_0_0_1"/>
<protein>
    <submittedName>
        <fullName evidence="5">Cell wall biogenesis protein Mhp1</fullName>
    </submittedName>
</protein>
<feature type="compositionally biased region" description="Polar residues" evidence="4">
    <location>
        <begin position="1"/>
        <end position="15"/>
    </location>
</feature>
<dbReference type="Proteomes" id="UP000028545">
    <property type="component" value="Unassembled WGS sequence"/>
</dbReference>
<dbReference type="SMART" id="SM00368">
    <property type="entry name" value="LRR_RI"/>
    <property type="match status" value="3"/>
</dbReference>
<evidence type="ECO:0000313" key="5">
    <source>
        <dbReference type="EMBL" id="KEZ38692.1"/>
    </source>
</evidence>
<gene>
    <name evidence="5" type="ORF">SAPIO_CDS10713</name>
</gene>
<feature type="region of interest" description="Disordered" evidence="4">
    <location>
        <begin position="1"/>
        <end position="78"/>
    </location>
</feature>
<feature type="region of interest" description="Disordered" evidence="4">
    <location>
        <begin position="788"/>
        <end position="819"/>
    </location>
</feature>
<feature type="region of interest" description="Disordered" evidence="4">
    <location>
        <begin position="148"/>
        <end position="274"/>
    </location>
</feature>
<feature type="compositionally biased region" description="Basic and acidic residues" evidence="4">
    <location>
        <begin position="788"/>
        <end position="801"/>
    </location>
</feature>
<dbReference type="OMA" id="ECPSLCH"/>
<feature type="compositionally biased region" description="Low complexity" evidence="4">
    <location>
        <begin position="18"/>
        <end position="31"/>
    </location>
</feature>
<dbReference type="Gene3D" id="3.80.10.10">
    <property type="entry name" value="Ribonuclease Inhibitor"/>
    <property type="match status" value="2"/>
</dbReference>
<dbReference type="GeneID" id="27719937"/>
<feature type="compositionally biased region" description="Polar residues" evidence="4">
    <location>
        <begin position="894"/>
        <end position="910"/>
    </location>
</feature>
<feature type="compositionally biased region" description="Low complexity" evidence="4">
    <location>
        <begin position="250"/>
        <end position="263"/>
    </location>
</feature>
<dbReference type="PANTHER" id="PTHR24107:SF2">
    <property type="entry name" value="NLR FAMILY CARD DOMAIN CONTAINING 3"/>
    <property type="match status" value="1"/>
</dbReference>
<dbReference type="AlphaFoldDB" id="A0A084FUD0"/>
<organism evidence="5 6">
    <name type="scientific">Pseudallescheria apiosperma</name>
    <name type="common">Scedosporium apiospermum</name>
    <dbReference type="NCBI Taxonomy" id="563466"/>
    <lineage>
        <taxon>Eukaryota</taxon>
        <taxon>Fungi</taxon>
        <taxon>Dikarya</taxon>
        <taxon>Ascomycota</taxon>
        <taxon>Pezizomycotina</taxon>
        <taxon>Sordariomycetes</taxon>
        <taxon>Hypocreomycetidae</taxon>
        <taxon>Microascales</taxon>
        <taxon>Microascaceae</taxon>
        <taxon>Scedosporium</taxon>
    </lineage>
</organism>
<dbReference type="PANTHER" id="PTHR24107">
    <property type="entry name" value="YNEIN REGULATORY COMPLEX SUBUNIT 5"/>
    <property type="match status" value="1"/>
</dbReference>
<dbReference type="InterPro" id="IPR032675">
    <property type="entry name" value="LRR_dom_sf"/>
</dbReference>
<comment type="caution">
    <text evidence="5">The sequence shown here is derived from an EMBL/GenBank/DDBJ whole genome shotgun (WGS) entry which is preliminary data.</text>
</comment>
<evidence type="ECO:0000256" key="2">
    <source>
        <dbReference type="ARBA" id="ARBA00022490"/>
    </source>
</evidence>
<dbReference type="InterPro" id="IPR052410">
    <property type="entry name" value="DRC5"/>
</dbReference>
<dbReference type="KEGG" id="sapo:SAPIO_CDS10713"/>
<dbReference type="EMBL" id="JOWA01000176">
    <property type="protein sequence ID" value="KEZ38692.1"/>
    <property type="molecule type" value="Genomic_DNA"/>
</dbReference>
<dbReference type="SUPFAM" id="SSF52047">
    <property type="entry name" value="RNI-like"/>
    <property type="match status" value="1"/>
</dbReference>
<dbReference type="VEuPathDB" id="FungiDB:SAPIO_CDS10713"/>